<proteinExistence type="predicted"/>
<name>A0A2H0K757_9BACT</name>
<dbReference type="AlphaFoldDB" id="A0A2H0K757"/>
<evidence type="ECO:0000313" key="2">
    <source>
        <dbReference type="Proteomes" id="UP000229834"/>
    </source>
</evidence>
<organism evidence="1 2">
    <name type="scientific">Candidatus Zambryskibacteria bacterium CG11_big_fil_rev_8_21_14_0_20_40_24</name>
    <dbReference type="NCBI Taxonomy" id="1975116"/>
    <lineage>
        <taxon>Bacteria</taxon>
        <taxon>Candidatus Zambryskiibacteriota</taxon>
    </lineage>
</organism>
<sequence length="80" mass="9403">MSKKNIEYSWNIVPFTFTTESNMGNSRFLNVDLRQINRWTAYRELLPEVLRMNGGCLRELLDAIPKEMSDLRKAIAERIP</sequence>
<accession>A0A2H0K757</accession>
<dbReference type="Proteomes" id="UP000229834">
    <property type="component" value="Unassembled WGS sequence"/>
</dbReference>
<evidence type="ECO:0000313" key="1">
    <source>
        <dbReference type="EMBL" id="PIQ67065.1"/>
    </source>
</evidence>
<protein>
    <submittedName>
        <fullName evidence="1">Uncharacterized protein</fullName>
    </submittedName>
</protein>
<gene>
    <name evidence="1" type="ORF">COV95_00730</name>
</gene>
<comment type="caution">
    <text evidence="1">The sequence shown here is derived from an EMBL/GenBank/DDBJ whole genome shotgun (WGS) entry which is preliminary data.</text>
</comment>
<reference evidence="1 2" key="1">
    <citation type="submission" date="2017-09" db="EMBL/GenBank/DDBJ databases">
        <title>Depth-based differentiation of microbial function through sediment-hosted aquifers and enrichment of novel symbionts in the deep terrestrial subsurface.</title>
        <authorList>
            <person name="Probst A.J."/>
            <person name="Ladd B."/>
            <person name="Jarett J.K."/>
            <person name="Geller-Mcgrath D.E."/>
            <person name="Sieber C.M."/>
            <person name="Emerson J.B."/>
            <person name="Anantharaman K."/>
            <person name="Thomas B.C."/>
            <person name="Malmstrom R."/>
            <person name="Stieglmeier M."/>
            <person name="Klingl A."/>
            <person name="Woyke T."/>
            <person name="Ryan C.M."/>
            <person name="Banfield J.F."/>
        </authorList>
    </citation>
    <scope>NUCLEOTIDE SEQUENCE [LARGE SCALE GENOMIC DNA]</scope>
    <source>
        <strain evidence="1">CG11_big_fil_rev_8_21_14_0_20_40_24</strain>
    </source>
</reference>
<dbReference type="EMBL" id="PCVC01000022">
    <property type="protein sequence ID" value="PIQ67065.1"/>
    <property type="molecule type" value="Genomic_DNA"/>
</dbReference>